<dbReference type="AlphaFoldDB" id="A0AA46X593"/>
<dbReference type="Pfam" id="PF04199">
    <property type="entry name" value="Cyclase"/>
    <property type="match status" value="1"/>
</dbReference>
<dbReference type="PANTHER" id="PTHR34861">
    <property type="match status" value="1"/>
</dbReference>
<dbReference type="RefSeq" id="WP_229581253.1">
    <property type="nucleotide sequence ID" value="NZ_CP083975.1"/>
</dbReference>
<dbReference type="InterPro" id="IPR037175">
    <property type="entry name" value="KFase_sf"/>
</dbReference>
<protein>
    <submittedName>
        <fullName evidence="1">Cyclase family protein</fullName>
    </submittedName>
</protein>
<proteinExistence type="predicted"/>
<keyword evidence="1" id="KW-0614">Plasmid</keyword>
<organism evidence="1 2">
    <name type="scientific">Rhodococcus rhodochrous</name>
    <dbReference type="NCBI Taxonomy" id="1829"/>
    <lineage>
        <taxon>Bacteria</taxon>
        <taxon>Bacillati</taxon>
        <taxon>Actinomycetota</taxon>
        <taxon>Actinomycetes</taxon>
        <taxon>Mycobacteriales</taxon>
        <taxon>Nocardiaceae</taxon>
        <taxon>Rhodococcus</taxon>
    </lineage>
</organism>
<dbReference type="Gene3D" id="3.50.30.50">
    <property type="entry name" value="Putative cyclase"/>
    <property type="match status" value="1"/>
</dbReference>
<reference evidence="1 2" key="1">
    <citation type="journal article" date="2021" name="Front. Microbiol.">
        <title>Bacterial Transformation of Aromatic Monomers in Softwood Black Liquor.</title>
        <authorList>
            <person name="Navas L.E."/>
            <person name="Dexter G."/>
            <person name="Liu J."/>
            <person name="Levy-Booth D."/>
            <person name="Cho M."/>
            <person name="Jang S.K."/>
            <person name="Mansfield S.D."/>
            <person name="Renneckar S."/>
            <person name="Mohn W.W."/>
            <person name="Eltis L.D."/>
        </authorList>
    </citation>
    <scope>NUCLEOTIDE SEQUENCE [LARGE SCALE GENOMIC DNA]</scope>
    <source>
        <strain evidence="1 2">GD02</strain>
    </source>
</reference>
<evidence type="ECO:0000313" key="1">
    <source>
        <dbReference type="EMBL" id="UZF48331.1"/>
    </source>
</evidence>
<sequence>MHGSETQLFRRAHDRASVEKLALRYRTWDRWGIGDQLGAGNRITPERIAAAARNVRRGAVFSLALALDRTGPMRGGGPRVNPQHVMLRTPHDPIPGRDDNGLQRAADDAVYMPLQCSTQWDAFCHIFYDGVTYGGRGFDSVTTLDGAGYNSITTLGDRGLGRGVLLDMARHRGKDYLVPGEAIQAEDLAACAERQQVDVREGDIVLVRTGHLEYRRQAGNWGDYAGGPAPGLGVGAAEFLCERGVAAVASDTWGLEAMPFETPDLMSPLHIVLLVNAGIYIGEMWDVAELAADCAADGVYEFFLVAQPLMVTGSTGSPLNPLAIK</sequence>
<dbReference type="SUPFAM" id="SSF102198">
    <property type="entry name" value="Putative cyclase"/>
    <property type="match status" value="1"/>
</dbReference>
<dbReference type="GO" id="GO:0004061">
    <property type="term" value="F:arylformamidase activity"/>
    <property type="evidence" value="ECO:0007669"/>
    <property type="project" value="InterPro"/>
</dbReference>
<gene>
    <name evidence="1" type="ORF">KUM34_028780</name>
</gene>
<accession>A0AA46X593</accession>
<evidence type="ECO:0000313" key="2">
    <source>
        <dbReference type="Proteomes" id="UP001162740"/>
    </source>
</evidence>
<dbReference type="PANTHER" id="PTHR34861:SF10">
    <property type="entry name" value="CYCLASE"/>
    <property type="match status" value="1"/>
</dbReference>
<dbReference type="InterPro" id="IPR007325">
    <property type="entry name" value="KFase/CYL"/>
</dbReference>
<dbReference type="Proteomes" id="UP001162740">
    <property type="component" value="Plasmid pGD02.2.1"/>
</dbReference>
<dbReference type="EMBL" id="CP083975">
    <property type="protein sequence ID" value="UZF48331.1"/>
    <property type="molecule type" value="Genomic_DNA"/>
</dbReference>
<dbReference type="GO" id="GO:0019441">
    <property type="term" value="P:L-tryptophan catabolic process to kynurenine"/>
    <property type="evidence" value="ECO:0007669"/>
    <property type="project" value="InterPro"/>
</dbReference>
<geneLocation type="plasmid" evidence="1 2">
    <name>pGD02.2.1</name>
</geneLocation>
<name>A0AA46X593_RHORH</name>